<dbReference type="Proteomes" id="UP001524944">
    <property type="component" value="Unassembled WGS sequence"/>
</dbReference>
<organism evidence="3 4">
    <name type="scientific">Dehalobacterium formicoaceticum</name>
    <dbReference type="NCBI Taxonomy" id="51515"/>
    <lineage>
        <taxon>Bacteria</taxon>
        <taxon>Bacillati</taxon>
        <taxon>Bacillota</taxon>
        <taxon>Clostridia</taxon>
        <taxon>Eubacteriales</taxon>
        <taxon>Peptococcaceae</taxon>
        <taxon>Dehalobacterium</taxon>
    </lineage>
</organism>
<evidence type="ECO:0000313" key="3">
    <source>
        <dbReference type="EMBL" id="MCR6545030.1"/>
    </source>
</evidence>
<dbReference type="PROSITE" id="PS51257">
    <property type="entry name" value="PROKAR_LIPOPROTEIN"/>
    <property type="match status" value="1"/>
</dbReference>
<sequence>MKNYKKISIFGLMLIIALAFTAGCGGTNKPTTTSYVDGKYFAEMPEFDDKGWKDNATVTIRDGKIDDVILNAINEDPAKGDKLTAVANGEYDMKAAGAKADWDEQAKAIEDYIIEKQGATGVTFDEEGKSDAISGATIHYNQFFDLVNQALDQAKAK</sequence>
<name>A0ABT1Y2C8_9FIRM</name>
<gene>
    <name evidence="3" type="ORF">NVS47_05800</name>
</gene>
<accession>A0ABT1Y2C8</accession>
<keyword evidence="4" id="KW-1185">Reference proteome</keyword>
<reference evidence="3 4" key="1">
    <citation type="submission" date="2022-08" db="EMBL/GenBank/DDBJ databases">
        <title>Proteogenomics of the novel Dehalobacterium formicoaceticum strain EZ94 highlights a key role of methyltransferases during anaerobic dichloromethane degradation.</title>
        <authorList>
            <person name="Wasmund K."/>
        </authorList>
    </citation>
    <scope>NUCLEOTIDE SEQUENCE [LARGE SCALE GENOMIC DNA]</scope>
    <source>
        <strain evidence="3 4">EZ94</strain>
    </source>
</reference>
<dbReference type="EMBL" id="JANPWE010000002">
    <property type="protein sequence ID" value="MCR6545030.1"/>
    <property type="molecule type" value="Genomic_DNA"/>
</dbReference>
<feature type="chain" id="PRO_5045213180" evidence="1">
    <location>
        <begin position="22"/>
        <end position="157"/>
    </location>
</feature>
<feature type="domain" description="FMN-binding" evidence="2">
    <location>
        <begin position="55"/>
        <end position="152"/>
    </location>
</feature>
<proteinExistence type="predicted"/>
<dbReference type="InterPro" id="IPR007329">
    <property type="entry name" value="FMN-bd"/>
</dbReference>
<feature type="signal peptide" evidence="1">
    <location>
        <begin position="1"/>
        <end position="21"/>
    </location>
</feature>
<protein>
    <submittedName>
        <fullName evidence="3">FMN-binding protein</fullName>
    </submittedName>
</protein>
<evidence type="ECO:0000259" key="2">
    <source>
        <dbReference type="Pfam" id="PF04205"/>
    </source>
</evidence>
<comment type="caution">
    <text evidence="3">The sequence shown here is derived from an EMBL/GenBank/DDBJ whole genome shotgun (WGS) entry which is preliminary data.</text>
</comment>
<evidence type="ECO:0000313" key="4">
    <source>
        <dbReference type="Proteomes" id="UP001524944"/>
    </source>
</evidence>
<dbReference type="Pfam" id="PF04205">
    <property type="entry name" value="FMN_bind"/>
    <property type="match status" value="1"/>
</dbReference>
<dbReference type="Gene3D" id="3.90.1010.20">
    <property type="match status" value="1"/>
</dbReference>
<evidence type="ECO:0000256" key="1">
    <source>
        <dbReference type="SAM" id="SignalP"/>
    </source>
</evidence>
<keyword evidence="1" id="KW-0732">Signal</keyword>
<dbReference type="RefSeq" id="WP_089608716.1">
    <property type="nucleotide sequence ID" value="NZ_CP022121.1"/>
</dbReference>